<proteinExistence type="predicted"/>
<evidence type="ECO:0000256" key="1">
    <source>
        <dbReference type="SAM" id="MobiDB-lite"/>
    </source>
</evidence>
<dbReference type="Proteomes" id="UP000554520">
    <property type="component" value="Unassembled WGS sequence"/>
</dbReference>
<gene>
    <name evidence="2" type="ORF">FHS21_005027</name>
</gene>
<accession>A0A839UJ77</accession>
<dbReference type="RefSeq" id="WP_158482335.1">
    <property type="nucleotide sequence ID" value="NZ_JACHXN010000021.1"/>
</dbReference>
<protein>
    <submittedName>
        <fullName evidence="2">Uncharacterized protein</fullName>
    </submittedName>
</protein>
<dbReference type="AlphaFoldDB" id="A0A839UJ77"/>
<feature type="region of interest" description="Disordered" evidence="1">
    <location>
        <begin position="42"/>
        <end position="61"/>
    </location>
</feature>
<name>A0A839UJ77_9HYPH</name>
<keyword evidence="3" id="KW-1185">Reference proteome</keyword>
<comment type="caution">
    <text evidence="2">The sequence shown here is derived from an EMBL/GenBank/DDBJ whole genome shotgun (WGS) entry which is preliminary data.</text>
</comment>
<dbReference type="EMBL" id="JACHXN010000021">
    <property type="protein sequence ID" value="MBB3148579.1"/>
    <property type="molecule type" value="Genomic_DNA"/>
</dbReference>
<reference evidence="2 3" key="1">
    <citation type="submission" date="2020-08" db="EMBL/GenBank/DDBJ databases">
        <title>Genomic Encyclopedia of Type Strains, Phase III (KMG-III): the genomes of soil and plant-associated and newly described type strains.</title>
        <authorList>
            <person name="Whitman W."/>
        </authorList>
    </citation>
    <scope>NUCLEOTIDE SEQUENCE [LARGE SCALE GENOMIC DNA]</scope>
    <source>
        <strain evidence="2 3">CECT 7015</strain>
    </source>
</reference>
<evidence type="ECO:0000313" key="2">
    <source>
        <dbReference type="EMBL" id="MBB3148579.1"/>
    </source>
</evidence>
<evidence type="ECO:0000313" key="3">
    <source>
        <dbReference type="Proteomes" id="UP000554520"/>
    </source>
</evidence>
<organism evidence="2 3">
    <name type="scientific">Phyllobacterium trifolii</name>
    <dbReference type="NCBI Taxonomy" id="300193"/>
    <lineage>
        <taxon>Bacteria</taxon>
        <taxon>Pseudomonadati</taxon>
        <taxon>Pseudomonadota</taxon>
        <taxon>Alphaproteobacteria</taxon>
        <taxon>Hyphomicrobiales</taxon>
        <taxon>Phyllobacteriaceae</taxon>
        <taxon>Phyllobacterium</taxon>
    </lineage>
</organism>
<sequence>MSAKSDQGNHGLLQRHDCVREVAECQTSVPIEQRPMMSRLEDRQTVMPMGCLNLGGDGEEY</sequence>